<dbReference type="OrthoDB" id="2754964at2759"/>
<proteinExistence type="predicted"/>
<accession>A0A2G8S0E9</accession>
<comment type="caution">
    <text evidence="1">The sequence shown here is derived from an EMBL/GenBank/DDBJ whole genome shotgun (WGS) entry which is preliminary data.</text>
</comment>
<dbReference type="Proteomes" id="UP000230002">
    <property type="component" value="Unassembled WGS sequence"/>
</dbReference>
<dbReference type="AlphaFoldDB" id="A0A2G8S0E9"/>
<dbReference type="EMBL" id="AYKW01000034">
    <property type="protein sequence ID" value="PIL27028.1"/>
    <property type="molecule type" value="Genomic_DNA"/>
</dbReference>
<organism evidence="1 2">
    <name type="scientific">Ganoderma sinense ZZ0214-1</name>
    <dbReference type="NCBI Taxonomy" id="1077348"/>
    <lineage>
        <taxon>Eukaryota</taxon>
        <taxon>Fungi</taxon>
        <taxon>Dikarya</taxon>
        <taxon>Basidiomycota</taxon>
        <taxon>Agaricomycotina</taxon>
        <taxon>Agaricomycetes</taxon>
        <taxon>Polyporales</taxon>
        <taxon>Polyporaceae</taxon>
        <taxon>Ganoderma</taxon>
    </lineage>
</organism>
<gene>
    <name evidence="1" type="ORF">GSI_10167</name>
</gene>
<sequence>MGLVRWTPERTPPVHLQVGDLALPEGTLAEEHKLDAVTRTDQRLLADDDKVALSQLAPEQVQGWCLSRIARYRNYNRLLREGYGGAARNVISKNKSHIRALHTAYNDAAPIHRHFPPEVLIEVFSHVDPVVTVMRRLQIPRATIPLFSGLEPSPTPHAELHVEFVNTNGGTVVHWETRGDNVRPVRVTVADGSASCADIVSNLTRALVAALAPARGLTTFTVGQWHTQIERYWDDLWPVLGARLRRLQILEYTRLGEFVQQLQLPRPVRTEGTGIPTCVCPVLEVLALKWVLPPRLDYGLDGDWRVLRDRDDGRHLGHRAVGLLPSLREFCDMLRACLSTRAAGGCSPLRRIEVTVYPRWVDRDAVGDHVVLQGWQIALVGERMRDKLGDLVADIAVTGGLW</sequence>
<name>A0A2G8S0E9_9APHY</name>
<reference evidence="1 2" key="1">
    <citation type="journal article" date="2015" name="Sci. Rep.">
        <title>Chromosome-level genome map provides insights into diverse defense mechanisms in the medicinal fungus Ganoderma sinense.</title>
        <authorList>
            <person name="Zhu Y."/>
            <person name="Xu J."/>
            <person name="Sun C."/>
            <person name="Zhou S."/>
            <person name="Xu H."/>
            <person name="Nelson D.R."/>
            <person name="Qian J."/>
            <person name="Song J."/>
            <person name="Luo H."/>
            <person name="Xiang L."/>
            <person name="Li Y."/>
            <person name="Xu Z."/>
            <person name="Ji A."/>
            <person name="Wang L."/>
            <person name="Lu S."/>
            <person name="Hayward A."/>
            <person name="Sun W."/>
            <person name="Li X."/>
            <person name="Schwartz D.C."/>
            <person name="Wang Y."/>
            <person name="Chen S."/>
        </authorList>
    </citation>
    <scope>NUCLEOTIDE SEQUENCE [LARGE SCALE GENOMIC DNA]</scope>
    <source>
        <strain evidence="1 2">ZZ0214-1</strain>
    </source>
</reference>
<evidence type="ECO:0000313" key="2">
    <source>
        <dbReference type="Proteomes" id="UP000230002"/>
    </source>
</evidence>
<protein>
    <submittedName>
        <fullName evidence="1">Uncharacterized protein</fullName>
    </submittedName>
</protein>
<keyword evidence="2" id="KW-1185">Reference proteome</keyword>
<evidence type="ECO:0000313" key="1">
    <source>
        <dbReference type="EMBL" id="PIL27028.1"/>
    </source>
</evidence>